<protein>
    <recommendedName>
        <fullName evidence="4">S-adenosylmethionine sensor upstream of mTORC1</fullName>
    </recommendedName>
    <alternativeName>
        <fullName evidence="4">Probable methyltransferase BMT2 homolog</fullName>
        <ecNumber evidence="4">2.1.1.-</ecNumber>
    </alternativeName>
</protein>
<reference evidence="7" key="1">
    <citation type="submission" date="2025-08" db="UniProtKB">
        <authorList>
            <consortium name="RefSeq"/>
        </authorList>
    </citation>
    <scope>IDENTIFICATION</scope>
</reference>
<evidence type="ECO:0000313" key="7">
    <source>
        <dbReference type="RefSeq" id="XP_029635812.1"/>
    </source>
</evidence>
<evidence type="ECO:0000256" key="4">
    <source>
        <dbReference type="HAMAP-Rule" id="MF_03044"/>
    </source>
</evidence>
<gene>
    <name evidence="7" type="primary">LOC115211064</name>
</gene>
<sequence length="385" mass="44654">MSSSSPSCESSMSTDDKKQQHLRLAGVVKSVHADLRKKYRETGGDFQKIWEEHCKNGQLLTDYADAMHHLAVDHWSYLPQTRITWCRDIIHKFFLQDGLQKARDKDMRRLRHHQTEQNSPLEGCVEKTSSASGSLVASGSVCRPEDYRNQKQNIVMLDSLSKIRLLDVGSCFNPFLQFEEFLAVGIDISPAKSSVYRCDFLHLETQEPLQVAPDTLETLLNNLKSPVQKLPQCSFHVVVFSLLLEYFPSPYQRWLCCLKAHKLLMIDGLLLIVSPDSHQQHRNAHMMKSWKKAIEAMGFSRWHYTKLEHLHCMAFRKLYNMQDEISLIAGDIYPDMMYIPQDSNDRESDFQDNLIQSIFDVDNKEFFERTRSELPNEFSDEEDSP</sequence>
<dbReference type="GO" id="GO:0008168">
    <property type="term" value="F:methyltransferase activity"/>
    <property type="evidence" value="ECO:0007669"/>
    <property type="project" value="UniProtKB-UniRule"/>
</dbReference>
<dbReference type="PANTHER" id="PTHR21008:SF0">
    <property type="entry name" value="S-ADENOSYLMETHIONINE SENSOR UPSTREAM OF MTORC1"/>
    <property type="match status" value="1"/>
</dbReference>
<dbReference type="Gene3D" id="3.40.50.150">
    <property type="entry name" value="Vaccinia Virus protein VP39"/>
    <property type="match status" value="1"/>
</dbReference>
<keyword evidence="2 4" id="KW-0808">Transferase</keyword>
<dbReference type="SUPFAM" id="SSF53335">
    <property type="entry name" value="S-adenosyl-L-methionine-dependent methyltransferases"/>
    <property type="match status" value="1"/>
</dbReference>
<dbReference type="GO" id="GO:1904262">
    <property type="term" value="P:negative regulation of TORC1 signaling"/>
    <property type="evidence" value="ECO:0007669"/>
    <property type="project" value="TreeGrafter"/>
</dbReference>
<feature type="region of interest" description="Disordered" evidence="5">
    <location>
        <begin position="1"/>
        <end position="20"/>
    </location>
</feature>
<dbReference type="HAMAP" id="MF_03044">
    <property type="entry name" value="BMT2"/>
    <property type="match status" value="1"/>
</dbReference>
<evidence type="ECO:0000256" key="3">
    <source>
        <dbReference type="ARBA" id="ARBA00022691"/>
    </source>
</evidence>
<dbReference type="KEGG" id="osn:115211064"/>
<name>A0A6P7SBW9_9MOLL</name>
<dbReference type="InterPro" id="IPR029063">
    <property type="entry name" value="SAM-dependent_MTases_sf"/>
</dbReference>
<comment type="function">
    <text evidence="4">S-adenosyl-L-methionine-binding protein that acts as an inhibitor of mTORC1 signaling. Acts as a sensor of S-adenosyl-L-methionine to signal methionine sufficiency to mTORC1. Probably also acts as a S-adenosyl-L-methionine-dependent methyltransferase.</text>
</comment>
<feature type="compositionally biased region" description="Low complexity" evidence="5">
    <location>
        <begin position="1"/>
        <end position="13"/>
    </location>
</feature>
<evidence type="ECO:0000256" key="1">
    <source>
        <dbReference type="ARBA" id="ARBA00022603"/>
    </source>
</evidence>
<organism evidence="6 7">
    <name type="scientific">Octopus sinensis</name>
    <name type="common">East Asian common octopus</name>
    <dbReference type="NCBI Taxonomy" id="2607531"/>
    <lineage>
        <taxon>Eukaryota</taxon>
        <taxon>Metazoa</taxon>
        <taxon>Spiralia</taxon>
        <taxon>Lophotrochozoa</taxon>
        <taxon>Mollusca</taxon>
        <taxon>Cephalopoda</taxon>
        <taxon>Coleoidea</taxon>
        <taxon>Octopodiformes</taxon>
        <taxon>Octopoda</taxon>
        <taxon>Incirrata</taxon>
        <taxon>Octopodidae</taxon>
        <taxon>Octopus</taxon>
    </lineage>
</organism>
<comment type="similarity">
    <text evidence="4">Belongs to the BMT2 family.</text>
</comment>
<dbReference type="InterPro" id="IPR021867">
    <property type="entry name" value="Bmt2/SAMTOR"/>
</dbReference>
<dbReference type="EC" id="2.1.1.-" evidence="4"/>
<keyword evidence="1 4" id="KW-0489">Methyltransferase</keyword>
<dbReference type="RefSeq" id="XP_029635812.1">
    <property type="nucleotide sequence ID" value="XM_029779952.2"/>
</dbReference>
<dbReference type="PANTHER" id="PTHR21008">
    <property type="entry name" value="S-ADENOSYLMETHIONINE SENSOR UPSTREAM OF MTORC1-RELATED"/>
    <property type="match status" value="1"/>
</dbReference>
<proteinExistence type="inferred from homology"/>
<evidence type="ECO:0000256" key="2">
    <source>
        <dbReference type="ARBA" id="ARBA00022679"/>
    </source>
</evidence>
<keyword evidence="3 4" id="KW-0949">S-adenosyl-L-methionine</keyword>
<keyword evidence="6" id="KW-1185">Reference proteome</keyword>
<feature type="binding site" evidence="4">
    <location>
        <position position="187"/>
    </location>
    <ligand>
        <name>S-adenosyl-L-methionine</name>
        <dbReference type="ChEBI" id="CHEBI:59789"/>
    </ligand>
</feature>
<feature type="region of interest" description="Disordered" evidence="5">
    <location>
        <begin position="105"/>
        <end position="125"/>
    </location>
</feature>
<feature type="binding site" evidence="4">
    <location>
        <position position="169"/>
    </location>
    <ligand>
        <name>S-adenosyl-L-methionine</name>
        <dbReference type="ChEBI" id="CHEBI:59789"/>
    </ligand>
</feature>
<dbReference type="Proteomes" id="UP000515154">
    <property type="component" value="Linkage group LG4"/>
</dbReference>
<dbReference type="AlphaFoldDB" id="A0A6P7SBW9"/>
<accession>A0A6P7SBW9</accession>
<evidence type="ECO:0000313" key="6">
    <source>
        <dbReference type="Proteomes" id="UP000515154"/>
    </source>
</evidence>
<dbReference type="GO" id="GO:0032259">
    <property type="term" value="P:methylation"/>
    <property type="evidence" value="ECO:0007669"/>
    <property type="project" value="UniProtKB-KW"/>
</dbReference>
<evidence type="ECO:0000256" key="5">
    <source>
        <dbReference type="SAM" id="MobiDB-lite"/>
    </source>
</evidence>